<gene>
    <name evidence="10" type="ordered locus">TherJR_2528</name>
</gene>
<dbReference type="Proteomes" id="UP000002377">
    <property type="component" value="Chromosome"/>
</dbReference>
<evidence type="ECO:0000256" key="5">
    <source>
        <dbReference type="ARBA" id="ARBA00023136"/>
    </source>
</evidence>
<organism evidence="10 11">
    <name type="scientific">Thermincola potens (strain JR)</name>
    <dbReference type="NCBI Taxonomy" id="635013"/>
    <lineage>
        <taxon>Bacteria</taxon>
        <taxon>Bacillati</taxon>
        <taxon>Bacillota</taxon>
        <taxon>Clostridia</taxon>
        <taxon>Eubacteriales</taxon>
        <taxon>Thermincolaceae</taxon>
        <taxon>Thermincola</taxon>
    </lineage>
</organism>
<dbReference type="Gene3D" id="3.30.300.210">
    <property type="entry name" value="Nutrient germinant receptor protein C, domain 3"/>
    <property type="match status" value="1"/>
</dbReference>
<dbReference type="RefSeq" id="WP_013121359.1">
    <property type="nucleotide sequence ID" value="NC_014152.1"/>
</dbReference>
<dbReference type="EMBL" id="CP002028">
    <property type="protein sequence ID" value="ADG83365.1"/>
    <property type="molecule type" value="Genomic_DNA"/>
</dbReference>
<evidence type="ECO:0000256" key="6">
    <source>
        <dbReference type="ARBA" id="ARBA00023139"/>
    </source>
</evidence>
<dbReference type="OrthoDB" id="9816067at2"/>
<dbReference type="InterPro" id="IPR008844">
    <property type="entry name" value="Spore_GerAC-like"/>
</dbReference>
<dbReference type="GO" id="GO:0009847">
    <property type="term" value="P:spore germination"/>
    <property type="evidence" value="ECO:0007669"/>
    <property type="project" value="InterPro"/>
</dbReference>
<dbReference type="PANTHER" id="PTHR35789">
    <property type="entry name" value="SPORE GERMINATION PROTEIN B3"/>
    <property type="match status" value="1"/>
</dbReference>
<evidence type="ECO:0000256" key="1">
    <source>
        <dbReference type="ARBA" id="ARBA00004635"/>
    </source>
</evidence>
<protein>
    <submittedName>
        <fullName evidence="10">Germination protein, Ger(X)C family</fullName>
    </submittedName>
</protein>
<sequence>MKKNAFVAIAMLFTLLCSGCWDMREIEQRGYIIGLALDTYQDLQDTLTTVQKMRPQSGKKKYVMTAQIPIWKLGQPIAGGAGGGGVGKQKATWNLSVEGNSLMEMNRELATRSAYPPFYDDMVAVVISQDLARQNIVPFLDFMLRDIEFRPAVRLFVAEKKARDILSVTPQIESYSSQYLWGISQNNYKTGRMLFTVTLGDLSEYLYADQDFALPLVRNARNEIKNAGAVVIRKNKMVGQLNELETAALNMVNNNFKGGVVTFTCPDHPEEIITYEVRQAKTLICPEIKNGRFHFRLETYLQGNVAEIESARFRDAGSQAFLEKVSAEVSKTTETNIRHTLTRLQKYKADAAQLITQVKQKKYKAWKKTKSEWRDKYFPLATFDIQVKAQVQYIGTTK</sequence>
<name>D5XBD6_THEPJ</name>
<feature type="domain" description="Spore germination GerAC-like C-terminal" evidence="8">
    <location>
        <begin position="228"/>
        <end position="395"/>
    </location>
</feature>
<keyword evidence="3" id="KW-0309">Germination</keyword>
<dbReference type="InterPro" id="IPR057336">
    <property type="entry name" value="GerAC_N"/>
</dbReference>
<accession>D5XBD6</accession>
<evidence type="ECO:0000313" key="11">
    <source>
        <dbReference type="Proteomes" id="UP000002377"/>
    </source>
</evidence>
<dbReference type="AlphaFoldDB" id="D5XBD6"/>
<dbReference type="Pfam" id="PF05504">
    <property type="entry name" value="Spore_GerAC"/>
    <property type="match status" value="1"/>
</dbReference>
<feature type="domain" description="Spore germination protein N-terminal" evidence="9">
    <location>
        <begin position="22"/>
        <end position="218"/>
    </location>
</feature>
<evidence type="ECO:0000256" key="2">
    <source>
        <dbReference type="ARBA" id="ARBA00007886"/>
    </source>
</evidence>
<comment type="subcellular location">
    <subcellularLocation>
        <location evidence="1">Membrane</location>
        <topology evidence="1">Lipid-anchor</topology>
    </subcellularLocation>
</comment>
<keyword evidence="5" id="KW-0472">Membrane</keyword>
<evidence type="ECO:0000259" key="8">
    <source>
        <dbReference type="Pfam" id="PF05504"/>
    </source>
</evidence>
<keyword evidence="4" id="KW-0732">Signal</keyword>
<evidence type="ECO:0000259" key="9">
    <source>
        <dbReference type="Pfam" id="PF25198"/>
    </source>
</evidence>
<comment type="similarity">
    <text evidence="2">Belongs to the GerABKC lipoprotein family.</text>
</comment>
<evidence type="ECO:0000313" key="10">
    <source>
        <dbReference type="EMBL" id="ADG83365.1"/>
    </source>
</evidence>
<evidence type="ECO:0000256" key="3">
    <source>
        <dbReference type="ARBA" id="ARBA00022544"/>
    </source>
</evidence>
<dbReference type="InterPro" id="IPR046953">
    <property type="entry name" value="Spore_GerAC-like_C"/>
</dbReference>
<dbReference type="PANTHER" id="PTHR35789:SF1">
    <property type="entry name" value="SPORE GERMINATION PROTEIN B3"/>
    <property type="match status" value="1"/>
</dbReference>
<evidence type="ECO:0000256" key="4">
    <source>
        <dbReference type="ARBA" id="ARBA00022729"/>
    </source>
</evidence>
<keyword evidence="7" id="KW-0449">Lipoprotein</keyword>
<evidence type="ECO:0000256" key="7">
    <source>
        <dbReference type="ARBA" id="ARBA00023288"/>
    </source>
</evidence>
<proteinExistence type="inferred from homology"/>
<reference evidence="10 11" key="1">
    <citation type="submission" date="2010-05" db="EMBL/GenBank/DDBJ databases">
        <title>Complete sequence of Thermincola sp. JR.</title>
        <authorList>
            <consortium name="US DOE Joint Genome Institute"/>
            <person name="Lucas S."/>
            <person name="Copeland A."/>
            <person name="Lapidus A."/>
            <person name="Cheng J.-F."/>
            <person name="Bruce D."/>
            <person name="Goodwin L."/>
            <person name="Pitluck S."/>
            <person name="Chertkov O."/>
            <person name="Detter J.C."/>
            <person name="Han C."/>
            <person name="Tapia R."/>
            <person name="Land M."/>
            <person name="Hauser L."/>
            <person name="Kyrpides N."/>
            <person name="Mikhailova N."/>
            <person name="Hazen T.C."/>
            <person name="Woyke T."/>
        </authorList>
    </citation>
    <scope>NUCLEOTIDE SEQUENCE [LARGE SCALE GENOMIC DNA]</scope>
    <source>
        <strain evidence="10 11">JR</strain>
    </source>
</reference>
<dbReference type="STRING" id="635013.TherJR_2528"/>
<dbReference type="KEGG" id="tjr:TherJR_2528"/>
<dbReference type="eggNOG" id="ENOG502Z849">
    <property type="taxonomic scope" value="Bacteria"/>
</dbReference>
<dbReference type="GO" id="GO:0016020">
    <property type="term" value="C:membrane"/>
    <property type="evidence" value="ECO:0007669"/>
    <property type="project" value="UniProtKB-SubCell"/>
</dbReference>
<dbReference type="HOGENOM" id="CLU_051140_0_1_9"/>
<dbReference type="Pfam" id="PF25198">
    <property type="entry name" value="Spore_GerAC_N"/>
    <property type="match status" value="1"/>
</dbReference>
<keyword evidence="6" id="KW-0564">Palmitate</keyword>
<keyword evidence="11" id="KW-1185">Reference proteome</keyword>
<dbReference type="NCBIfam" id="TIGR02887">
    <property type="entry name" value="spore_ger_x_C"/>
    <property type="match status" value="1"/>
</dbReference>
<dbReference type="InterPro" id="IPR038501">
    <property type="entry name" value="Spore_GerAC_C_sf"/>
</dbReference>